<accession>A0A087AX70</accession>
<organism evidence="1 2">
    <name type="scientific">Bifidobacterium cuniculi</name>
    <dbReference type="NCBI Taxonomy" id="1688"/>
    <lineage>
        <taxon>Bacteria</taxon>
        <taxon>Bacillati</taxon>
        <taxon>Actinomycetota</taxon>
        <taxon>Actinomycetes</taxon>
        <taxon>Bifidobacteriales</taxon>
        <taxon>Bifidobacteriaceae</taxon>
        <taxon>Bifidobacterium</taxon>
    </lineage>
</organism>
<comment type="caution">
    <text evidence="1">The sequence shown here is derived from an EMBL/GenBank/DDBJ whole genome shotgun (WGS) entry which is preliminary data.</text>
</comment>
<evidence type="ECO:0008006" key="3">
    <source>
        <dbReference type="Google" id="ProtNLM"/>
    </source>
</evidence>
<evidence type="ECO:0000313" key="1">
    <source>
        <dbReference type="EMBL" id="KFI63370.1"/>
    </source>
</evidence>
<dbReference type="STRING" id="1688.BCUN_1338"/>
<dbReference type="InterPro" id="IPR024499">
    <property type="entry name" value="Mbeg1-like"/>
</dbReference>
<gene>
    <name evidence="1" type="ORF">BCUN_1338</name>
</gene>
<dbReference type="SUPFAM" id="SSF53474">
    <property type="entry name" value="alpha/beta-Hydrolases"/>
    <property type="match status" value="1"/>
</dbReference>
<dbReference type="Pfam" id="PF11187">
    <property type="entry name" value="Mbeg1-like"/>
    <property type="match status" value="1"/>
</dbReference>
<dbReference type="AlphaFoldDB" id="A0A087AX70"/>
<dbReference type="Proteomes" id="UP000029067">
    <property type="component" value="Unassembled WGS sequence"/>
</dbReference>
<keyword evidence="2" id="KW-1185">Reference proteome</keyword>
<sequence>MKDYGDATFEQVKPNTLDLLVLAELSNFDYASHTAGTPIAHAIERAVLPTITSTSHRTIVSLNNKEDLELAQVVKQAGRYRNVTMADFRAHYVEGGQQFGALAVRVGDTLCVAFRATDLTVTGWHESLELSRDEPTGSQRDAATFLKDVHARFGGPLIVCGHSKGGNLAEFACRQLVEDDPESVRDIQCICNFDGPGLAPRYRRTDAYRLIEPLIHAFIPKSSIVGNIHDHGAGRVSYIDSRKPFVMQHYVYNWKTRGIHLMGAHQTLLGKVVCKALNTLIDVTDDAFKQRLFTVMFKPYRVLGRRLL</sequence>
<reference evidence="1 2" key="1">
    <citation type="submission" date="2014-03" db="EMBL/GenBank/DDBJ databases">
        <title>Genomics of Bifidobacteria.</title>
        <authorList>
            <person name="Ventura M."/>
            <person name="Milani C."/>
            <person name="Lugli G.A."/>
        </authorList>
    </citation>
    <scope>NUCLEOTIDE SEQUENCE [LARGE SCALE GENOMIC DNA]</scope>
    <source>
        <strain evidence="1 2">LMG 10738</strain>
    </source>
</reference>
<dbReference type="InterPro" id="IPR029058">
    <property type="entry name" value="AB_hydrolase_fold"/>
</dbReference>
<dbReference type="EMBL" id="JGYV01000008">
    <property type="protein sequence ID" value="KFI63370.1"/>
    <property type="molecule type" value="Genomic_DNA"/>
</dbReference>
<proteinExistence type="predicted"/>
<name>A0A087AX70_9BIFI</name>
<dbReference type="eggNOG" id="COG1073">
    <property type="taxonomic scope" value="Bacteria"/>
</dbReference>
<evidence type="ECO:0000313" key="2">
    <source>
        <dbReference type="Proteomes" id="UP000029067"/>
    </source>
</evidence>
<protein>
    <recommendedName>
        <fullName evidence="3">DUF2974 domain-containing protein</fullName>
    </recommendedName>
</protein>